<dbReference type="GO" id="GO:0003677">
    <property type="term" value="F:DNA binding"/>
    <property type="evidence" value="ECO:0007669"/>
    <property type="project" value="InterPro"/>
</dbReference>
<evidence type="ECO:0000313" key="2">
    <source>
        <dbReference type="EMBL" id="QIK38096.1"/>
    </source>
</evidence>
<dbReference type="Pfam" id="PF01381">
    <property type="entry name" value="HTH_3"/>
    <property type="match status" value="1"/>
</dbReference>
<evidence type="ECO:0000313" key="3">
    <source>
        <dbReference type="Proteomes" id="UP000502699"/>
    </source>
</evidence>
<sequence>MKTRTPDALERRLLADPLVRQAFDELAPQYAVARVLIEARARAGLSQAELARRMGTTQSVIARLESGRTAPSLRTLQRYAESVGGRLTVKIEA</sequence>
<dbReference type="AlphaFoldDB" id="A0A6G7VE04"/>
<dbReference type="KEGG" id="cjap:GWK36_08975"/>
<dbReference type="InterPro" id="IPR010982">
    <property type="entry name" value="Lambda_DNA-bd_dom_sf"/>
</dbReference>
<dbReference type="SMART" id="SM00530">
    <property type="entry name" value="HTH_XRE"/>
    <property type="match status" value="1"/>
</dbReference>
<dbReference type="InterPro" id="IPR001387">
    <property type="entry name" value="Cro/C1-type_HTH"/>
</dbReference>
<dbReference type="CDD" id="cd00093">
    <property type="entry name" value="HTH_XRE"/>
    <property type="match status" value="1"/>
</dbReference>
<dbReference type="SUPFAM" id="SSF47413">
    <property type="entry name" value="lambda repressor-like DNA-binding domains"/>
    <property type="match status" value="1"/>
</dbReference>
<feature type="domain" description="HTH cro/C1-type" evidence="1">
    <location>
        <begin position="36"/>
        <end position="81"/>
    </location>
</feature>
<dbReference type="EMBL" id="CP048029">
    <property type="protein sequence ID" value="QIK38096.1"/>
    <property type="molecule type" value="Genomic_DNA"/>
</dbReference>
<dbReference type="PROSITE" id="PS50943">
    <property type="entry name" value="HTH_CROC1"/>
    <property type="match status" value="1"/>
</dbReference>
<name>A0A6G7VE04_9GAMM</name>
<gene>
    <name evidence="2" type="ORF">GWK36_08975</name>
</gene>
<organism evidence="2 3">
    <name type="scientific">Caldichromatium japonicum</name>
    <dbReference type="NCBI Taxonomy" id="2699430"/>
    <lineage>
        <taxon>Bacteria</taxon>
        <taxon>Pseudomonadati</taxon>
        <taxon>Pseudomonadota</taxon>
        <taxon>Gammaproteobacteria</taxon>
        <taxon>Chromatiales</taxon>
        <taxon>Chromatiaceae</taxon>
        <taxon>Caldichromatium</taxon>
    </lineage>
</organism>
<reference evidence="3" key="1">
    <citation type="submission" date="2020-01" db="EMBL/GenBank/DDBJ databases">
        <title>Caldichromatium gen. nov., sp. nov., a thermophilic purple sulfur bacterium member of the family Chromatiaceae isolated from Nakabusa hot spring, Japan.</title>
        <authorList>
            <person name="Saini M.K."/>
            <person name="Hanada S."/>
            <person name="Tank M."/>
        </authorList>
    </citation>
    <scope>NUCLEOTIDE SEQUENCE [LARGE SCALE GENOMIC DNA]</scope>
    <source>
        <strain evidence="3">No.7</strain>
    </source>
</reference>
<protein>
    <submittedName>
        <fullName evidence="2">Helix-turn-helix transcriptional regulator</fullName>
    </submittedName>
</protein>
<keyword evidence="3" id="KW-1185">Reference proteome</keyword>
<evidence type="ECO:0000259" key="1">
    <source>
        <dbReference type="PROSITE" id="PS50943"/>
    </source>
</evidence>
<dbReference type="RefSeq" id="WP_166270860.1">
    <property type="nucleotide sequence ID" value="NZ_CP048029.1"/>
</dbReference>
<proteinExistence type="predicted"/>
<accession>A0A6G7VE04</accession>
<dbReference type="Gene3D" id="1.10.260.40">
    <property type="entry name" value="lambda repressor-like DNA-binding domains"/>
    <property type="match status" value="1"/>
</dbReference>
<dbReference type="Proteomes" id="UP000502699">
    <property type="component" value="Chromosome"/>
</dbReference>